<protein>
    <recommendedName>
        <fullName evidence="4">RRM domain-containing protein</fullName>
    </recommendedName>
</protein>
<evidence type="ECO:0000256" key="1">
    <source>
        <dbReference type="SAM" id="MobiDB-lite"/>
    </source>
</evidence>
<feature type="region of interest" description="Disordered" evidence="1">
    <location>
        <begin position="67"/>
        <end position="94"/>
    </location>
</feature>
<dbReference type="AlphaFoldDB" id="A0A9W7KSH7"/>
<comment type="caution">
    <text evidence="2">The sequence shown here is derived from an EMBL/GenBank/DDBJ whole genome shotgun (WGS) entry which is preliminary data.</text>
</comment>
<keyword evidence="3" id="KW-1185">Reference proteome</keyword>
<dbReference type="OrthoDB" id="10494741at2759"/>
<organism evidence="2 3">
    <name type="scientific">Triparma retinervis</name>
    <dbReference type="NCBI Taxonomy" id="2557542"/>
    <lineage>
        <taxon>Eukaryota</taxon>
        <taxon>Sar</taxon>
        <taxon>Stramenopiles</taxon>
        <taxon>Ochrophyta</taxon>
        <taxon>Bolidophyceae</taxon>
        <taxon>Parmales</taxon>
        <taxon>Triparmaceae</taxon>
        <taxon>Triparma</taxon>
    </lineage>
</organism>
<gene>
    <name evidence="2" type="ORF">TrRE_jg4573</name>
</gene>
<proteinExistence type="predicted"/>
<reference evidence="2" key="1">
    <citation type="submission" date="2022-07" db="EMBL/GenBank/DDBJ databases">
        <title>Genome analysis of Parmales, a sister group of diatoms, reveals the evolutionary specialization of diatoms from phago-mixotrophs to photoautotrophs.</title>
        <authorList>
            <person name="Ban H."/>
            <person name="Sato S."/>
            <person name="Yoshikawa S."/>
            <person name="Kazumasa Y."/>
            <person name="Nakamura Y."/>
            <person name="Ichinomiya M."/>
            <person name="Saitoh K."/>
            <person name="Sato N."/>
            <person name="Blanc-Mathieu R."/>
            <person name="Endo H."/>
            <person name="Kuwata A."/>
            <person name="Ogata H."/>
        </authorList>
    </citation>
    <scope>NUCLEOTIDE SEQUENCE</scope>
</reference>
<evidence type="ECO:0008006" key="4">
    <source>
        <dbReference type="Google" id="ProtNLM"/>
    </source>
</evidence>
<dbReference type="Gene3D" id="3.30.70.330">
    <property type="match status" value="1"/>
</dbReference>
<feature type="compositionally biased region" description="Basic and acidic residues" evidence="1">
    <location>
        <begin position="78"/>
        <end position="90"/>
    </location>
</feature>
<dbReference type="InterPro" id="IPR035979">
    <property type="entry name" value="RBD_domain_sf"/>
</dbReference>
<evidence type="ECO:0000313" key="2">
    <source>
        <dbReference type="EMBL" id="GMI10007.1"/>
    </source>
</evidence>
<sequence length="161" mass="17777">MPLTLPDTFESDLSKPGKVKFNQVKLGNGSLAVVEFETVYQAISAFEELDGSYVDQRRVFAEFDEEDKQVYNKGNTDPSKDRNNNRDVEGFMKAGGVKKSNLGDGMWGDYKGKSVNNDVRAHFKYVENLMVEGNVGMGYGQKGGWKKGPNPKRGKPGPSDG</sequence>
<dbReference type="InterPro" id="IPR012677">
    <property type="entry name" value="Nucleotide-bd_a/b_plait_sf"/>
</dbReference>
<dbReference type="SUPFAM" id="SSF54928">
    <property type="entry name" value="RNA-binding domain, RBD"/>
    <property type="match status" value="1"/>
</dbReference>
<name>A0A9W7KSH7_9STRA</name>
<evidence type="ECO:0000313" key="3">
    <source>
        <dbReference type="Proteomes" id="UP001165082"/>
    </source>
</evidence>
<dbReference type="GO" id="GO:0003676">
    <property type="term" value="F:nucleic acid binding"/>
    <property type="evidence" value="ECO:0007669"/>
    <property type="project" value="InterPro"/>
</dbReference>
<feature type="region of interest" description="Disordered" evidence="1">
    <location>
        <begin position="139"/>
        <end position="161"/>
    </location>
</feature>
<accession>A0A9W7KSH7</accession>
<dbReference type="EMBL" id="BRXZ01000351">
    <property type="protein sequence ID" value="GMI10007.1"/>
    <property type="molecule type" value="Genomic_DNA"/>
</dbReference>
<dbReference type="Proteomes" id="UP001165082">
    <property type="component" value="Unassembled WGS sequence"/>
</dbReference>